<dbReference type="EMBL" id="FNOU01000017">
    <property type="protein sequence ID" value="SDY13190.1"/>
    <property type="molecule type" value="Genomic_DNA"/>
</dbReference>
<keyword evidence="2" id="KW-1185">Reference proteome</keyword>
<evidence type="ECO:0000313" key="2">
    <source>
        <dbReference type="Proteomes" id="UP000199652"/>
    </source>
</evidence>
<evidence type="ECO:0000313" key="1">
    <source>
        <dbReference type="EMBL" id="SDY13190.1"/>
    </source>
</evidence>
<protein>
    <submittedName>
        <fullName evidence="1">Uncharacterized protein</fullName>
    </submittedName>
</protein>
<sequence length="130" mass="14427">MMIKDIKNYLKSVVDCPNWYVGRIDGKKDQCIGVYPARSQPKPVPIAIGGVENTTYNKLGVEILIHWGDAPTDAEEKAQAVYNALYGQNPEIGGKRVIKIDLNTSCPVYAGVDENGIYEFVLGAVIYYER</sequence>
<dbReference type="OrthoDB" id="1649230at2"/>
<dbReference type="Proteomes" id="UP000199652">
    <property type="component" value="Unassembled WGS sequence"/>
</dbReference>
<organism evidence="1 2">
    <name type="scientific">Eubacterium barkeri</name>
    <name type="common">Clostridium barkeri</name>
    <dbReference type="NCBI Taxonomy" id="1528"/>
    <lineage>
        <taxon>Bacteria</taxon>
        <taxon>Bacillati</taxon>
        <taxon>Bacillota</taxon>
        <taxon>Clostridia</taxon>
        <taxon>Eubacteriales</taxon>
        <taxon>Eubacteriaceae</taxon>
        <taxon>Eubacterium</taxon>
    </lineage>
</organism>
<reference evidence="2" key="1">
    <citation type="submission" date="2016-10" db="EMBL/GenBank/DDBJ databases">
        <authorList>
            <person name="Varghese N."/>
            <person name="Submissions S."/>
        </authorList>
    </citation>
    <scope>NUCLEOTIDE SEQUENCE [LARGE SCALE GENOMIC DNA]</scope>
    <source>
        <strain evidence="2">VPI 5359</strain>
    </source>
</reference>
<gene>
    <name evidence="1" type="ORF">SAMN04488579_11743</name>
</gene>
<dbReference type="InterPro" id="IPR024411">
    <property type="entry name" value="Tail_terminator_phage"/>
</dbReference>
<accession>A0A1H3HCY7</accession>
<dbReference type="STRING" id="1528.SAMN04488579_11743"/>
<proteinExistence type="predicted"/>
<dbReference type="RefSeq" id="WP_090246068.1">
    <property type="nucleotide sequence ID" value="NZ_FNOU01000017.1"/>
</dbReference>
<name>A0A1H3HCY7_EUBBA</name>
<dbReference type="AlphaFoldDB" id="A0A1H3HCY7"/>
<dbReference type="Pfam" id="PF12691">
    <property type="entry name" value="Phage_tail_terminator_6"/>
    <property type="match status" value="1"/>
</dbReference>